<evidence type="ECO:0000313" key="3">
    <source>
        <dbReference type="EMBL" id="MDY0748666.1"/>
    </source>
</evidence>
<keyword evidence="4" id="KW-1185">Reference proteome</keyword>
<evidence type="ECO:0000256" key="1">
    <source>
        <dbReference type="SAM" id="SignalP"/>
    </source>
</evidence>
<feature type="signal peptide" evidence="1">
    <location>
        <begin position="1"/>
        <end position="22"/>
    </location>
</feature>
<keyword evidence="1" id="KW-0732">Signal</keyword>
<feature type="domain" description="Ice-binding protein C-terminal" evidence="2">
    <location>
        <begin position="187"/>
        <end position="211"/>
    </location>
</feature>
<feature type="chain" id="PRO_5045608755" evidence="1">
    <location>
        <begin position="23"/>
        <end position="215"/>
    </location>
</feature>
<dbReference type="InterPro" id="IPR013424">
    <property type="entry name" value="Ice-binding_C"/>
</dbReference>
<comment type="caution">
    <text evidence="3">The sequence shown here is derived from an EMBL/GenBank/DDBJ whole genome shotgun (WGS) entry which is preliminary data.</text>
</comment>
<dbReference type="Proteomes" id="UP001285263">
    <property type="component" value="Unassembled WGS sequence"/>
</dbReference>
<evidence type="ECO:0000259" key="2">
    <source>
        <dbReference type="Pfam" id="PF07589"/>
    </source>
</evidence>
<evidence type="ECO:0000313" key="4">
    <source>
        <dbReference type="Proteomes" id="UP001285263"/>
    </source>
</evidence>
<sequence>MNKIFNGTLLAAALLATTTSFAAPSVLDTGTPSGGIVGALSIDAVDWAAESFTLSATTTIDSIKAFVQSTAADTGLGFTVALYSSTSVNGALVPNLDWFAENQGQLHQFTATFADGGWTGQSGLNWTLPAGTYFVAIETDGNGVQGLVLPTGVSNLPSALAYYSGGRGYDTDPAIAADAFGLQVTAAVPEPASYAMLLLGLGAVACVSARRSRRG</sequence>
<dbReference type="Pfam" id="PF07589">
    <property type="entry name" value="PEP-CTERM"/>
    <property type="match status" value="1"/>
</dbReference>
<dbReference type="EMBL" id="JAXCLA010000011">
    <property type="protein sequence ID" value="MDY0748666.1"/>
    <property type="molecule type" value="Genomic_DNA"/>
</dbReference>
<dbReference type="RefSeq" id="WP_320426634.1">
    <property type="nucleotide sequence ID" value="NZ_JAXCLA010000011.1"/>
</dbReference>
<dbReference type="NCBIfam" id="TIGR02595">
    <property type="entry name" value="PEP_CTERM"/>
    <property type="match status" value="1"/>
</dbReference>
<protein>
    <submittedName>
        <fullName evidence="3">PEP-CTERM sorting domain-containing protein</fullName>
    </submittedName>
</protein>
<reference evidence="3 4" key="1">
    <citation type="submission" date="2023-11" db="EMBL/GenBank/DDBJ databases">
        <title>Paucibacter sp. nov., isolated from fresh soil in Korea.</title>
        <authorList>
            <person name="Le N.T.T."/>
        </authorList>
    </citation>
    <scope>NUCLEOTIDE SEQUENCE [LARGE SCALE GENOMIC DNA]</scope>
    <source>
        <strain evidence="3 4">R3-3</strain>
    </source>
</reference>
<organism evidence="3 4">
    <name type="scientific">Roseateles agri</name>
    <dbReference type="NCBI Taxonomy" id="3098619"/>
    <lineage>
        <taxon>Bacteria</taxon>
        <taxon>Pseudomonadati</taxon>
        <taxon>Pseudomonadota</taxon>
        <taxon>Betaproteobacteria</taxon>
        <taxon>Burkholderiales</taxon>
        <taxon>Sphaerotilaceae</taxon>
        <taxon>Roseateles</taxon>
    </lineage>
</organism>
<name>A0ABU5DSE0_9BURK</name>
<proteinExistence type="predicted"/>
<accession>A0ABU5DSE0</accession>
<gene>
    <name evidence="3" type="ORF">SNE35_29480</name>
</gene>